<dbReference type="Pfam" id="PF16289">
    <property type="entry name" value="PIN_12"/>
    <property type="match status" value="1"/>
</dbReference>
<evidence type="ECO:0000259" key="1">
    <source>
        <dbReference type="Pfam" id="PF16289"/>
    </source>
</evidence>
<organism evidence="2 3">
    <name type="scientific">Halopseudomonas aestusnigri</name>
    <dbReference type="NCBI Taxonomy" id="857252"/>
    <lineage>
        <taxon>Bacteria</taxon>
        <taxon>Pseudomonadati</taxon>
        <taxon>Pseudomonadota</taxon>
        <taxon>Gammaproteobacteria</taxon>
        <taxon>Pseudomonadales</taxon>
        <taxon>Pseudomonadaceae</taxon>
        <taxon>Halopseudomonas</taxon>
    </lineage>
</organism>
<evidence type="ECO:0000313" key="3">
    <source>
        <dbReference type="Proteomes" id="UP000243518"/>
    </source>
</evidence>
<protein>
    <recommendedName>
        <fullName evidence="1">DUF4935 domain-containing protein</fullName>
    </recommendedName>
</protein>
<comment type="caution">
    <text evidence="2">The sequence shown here is derived from an EMBL/GenBank/DDBJ whole genome shotgun (WGS) entry which is preliminary data.</text>
</comment>
<proteinExistence type="predicted"/>
<gene>
    <name evidence="2" type="ORF">SAMN05216586_12025</name>
</gene>
<reference evidence="2 3" key="1">
    <citation type="submission" date="2016-10" db="EMBL/GenBank/DDBJ databases">
        <authorList>
            <person name="Varghese N."/>
            <person name="Submissions S."/>
        </authorList>
    </citation>
    <scope>NUCLEOTIDE SEQUENCE [LARGE SCALE GENOMIC DNA]</scope>
    <source>
        <strain evidence="2 3">CECT 8317</strain>
    </source>
</reference>
<sequence length="373" mass="41289">MTEEVETEYGALLVDTSMFDGNGLRLEKGLLGKLAQFKKSPIVYLFPDVIKNEVKSHLESKIKISRAALEKALNDAGDHLFFEGSELNDAKQVLIDSKEIEGLAESRVENFIESTGALVLDSGEYVSVSDLLAEYFSNKPPFAETGKKKNEFPDAIVLMAVEAWADENDIDVLAVAQDGDWKNYCDSSDRIDYQEDLSKGLASFNRTNAPYALLANLEKSLNNNTASTFLSSIESGLESVFDGFTPDQEADSHLYWEPEGCHGWFKEFELVGTEFRIIDKDEDWVVLEALANITVEAEGEFSLSVYDSIDRDHVNMGGITATAIETFESEILITISGDLDGPIDDLTVDEIEVVSPIGTIDFGTIEPDYSEYD</sequence>
<accession>A0AAQ1GAB5</accession>
<feature type="domain" description="DUF4935" evidence="1">
    <location>
        <begin position="13"/>
        <end position="181"/>
    </location>
</feature>
<evidence type="ECO:0000313" key="2">
    <source>
        <dbReference type="EMBL" id="SEG73452.1"/>
    </source>
</evidence>
<name>A0AAQ1GAB5_9GAMM</name>
<dbReference type="InterPro" id="IPR032557">
    <property type="entry name" value="DUF4935"/>
</dbReference>
<keyword evidence="3" id="KW-1185">Reference proteome</keyword>
<dbReference type="Proteomes" id="UP000243518">
    <property type="component" value="Unassembled WGS sequence"/>
</dbReference>
<dbReference type="RefSeq" id="WP_088277990.1">
    <property type="nucleotide sequence ID" value="NZ_FNVE01000020.1"/>
</dbReference>
<dbReference type="EMBL" id="FNVE01000020">
    <property type="protein sequence ID" value="SEG73452.1"/>
    <property type="molecule type" value="Genomic_DNA"/>
</dbReference>
<dbReference type="AlphaFoldDB" id="A0AAQ1GAB5"/>